<dbReference type="Proteomes" id="UP000182744">
    <property type="component" value="Unassembled WGS sequence"/>
</dbReference>
<evidence type="ECO:0008006" key="3">
    <source>
        <dbReference type="Google" id="ProtNLM"/>
    </source>
</evidence>
<gene>
    <name evidence="1" type="ORF">SAMN05421878_11542</name>
</gene>
<name>A0A1G7E7Q0_9ACTO</name>
<keyword evidence="2" id="KW-1185">Reference proteome</keyword>
<protein>
    <recommendedName>
        <fullName evidence="3">Transposase</fullName>
    </recommendedName>
</protein>
<evidence type="ECO:0000313" key="1">
    <source>
        <dbReference type="EMBL" id="SDE59734.1"/>
    </source>
</evidence>
<dbReference type="EMBL" id="FNAU01000015">
    <property type="protein sequence ID" value="SDE59734.1"/>
    <property type="molecule type" value="Genomic_DNA"/>
</dbReference>
<dbReference type="AlphaFoldDB" id="A0A1G7E7Q0"/>
<reference evidence="2" key="1">
    <citation type="submission" date="2016-10" db="EMBL/GenBank/DDBJ databases">
        <authorList>
            <person name="Varghese N."/>
        </authorList>
    </citation>
    <scope>NUCLEOTIDE SEQUENCE [LARGE SCALE GENOMIC DNA]</scope>
    <source>
        <strain evidence="2">DSM 20639</strain>
    </source>
</reference>
<accession>A0A1G7E7Q0</accession>
<organism evidence="1 2">
    <name type="scientific">Actinobaculum suis</name>
    <dbReference type="NCBI Taxonomy" id="1657"/>
    <lineage>
        <taxon>Bacteria</taxon>
        <taxon>Bacillati</taxon>
        <taxon>Actinomycetota</taxon>
        <taxon>Actinomycetes</taxon>
        <taxon>Actinomycetales</taxon>
        <taxon>Actinomycetaceae</taxon>
        <taxon>Actinobaculum</taxon>
    </lineage>
</organism>
<feature type="non-terminal residue" evidence="1">
    <location>
        <position position="36"/>
    </location>
</feature>
<sequence length="36" mass="3982">MNRKGRRFTPEYRRDAASQVIDTGESIACVAKALGL</sequence>
<proteinExistence type="predicted"/>
<evidence type="ECO:0000313" key="2">
    <source>
        <dbReference type="Proteomes" id="UP000182744"/>
    </source>
</evidence>